<dbReference type="InterPro" id="IPR011990">
    <property type="entry name" value="TPR-like_helical_dom_sf"/>
</dbReference>
<reference evidence="3" key="1">
    <citation type="submission" date="2023-08" db="EMBL/GenBank/DDBJ databases">
        <title>Rhodospirillaceae gen. nov., a novel taxon isolated from the Yangtze River Yuezi River estuary sludge.</title>
        <authorList>
            <person name="Ruan L."/>
        </authorList>
    </citation>
    <scope>NUCLEOTIDE SEQUENCE [LARGE SCALE GENOMIC DNA]</scope>
    <source>
        <strain evidence="3">R-7</strain>
    </source>
</reference>
<dbReference type="PANTHER" id="PTHR11102:SF160">
    <property type="entry name" value="ERAD-ASSOCIATED E3 UBIQUITIN-PROTEIN LIGASE COMPONENT HRD3"/>
    <property type="match status" value="1"/>
</dbReference>
<feature type="region of interest" description="Disordered" evidence="1">
    <location>
        <begin position="152"/>
        <end position="191"/>
    </location>
</feature>
<gene>
    <name evidence="2" type="ORF">Q8A70_17630</name>
</gene>
<dbReference type="RefSeq" id="WP_379957562.1">
    <property type="nucleotide sequence ID" value="NZ_JAUYVI010000005.1"/>
</dbReference>
<feature type="compositionally biased region" description="Basic and acidic residues" evidence="1">
    <location>
        <begin position="170"/>
        <end position="185"/>
    </location>
</feature>
<keyword evidence="3" id="KW-1185">Reference proteome</keyword>
<dbReference type="EMBL" id="JAUYVI010000005">
    <property type="protein sequence ID" value="MDQ7249513.1"/>
    <property type="molecule type" value="Genomic_DNA"/>
</dbReference>
<proteinExistence type="predicted"/>
<dbReference type="InterPro" id="IPR006597">
    <property type="entry name" value="Sel1-like"/>
</dbReference>
<evidence type="ECO:0000313" key="2">
    <source>
        <dbReference type="EMBL" id="MDQ7249513.1"/>
    </source>
</evidence>
<comment type="caution">
    <text evidence="2">The sequence shown here is derived from an EMBL/GenBank/DDBJ whole genome shotgun (WGS) entry which is preliminary data.</text>
</comment>
<evidence type="ECO:0000313" key="3">
    <source>
        <dbReference type="Proteomes" id="UP001230156"/>
    </source>
</evidence>
<name>A0ABU0YP60_9PROT</name>
<accession>A0ABU0YP60</accession>
<protein>
    <submittedName>
        <fullName evidence="2">Tetratricopeptide repeat protein</fullName>
    </submittedName>
</protein>
<dbReference type="PANTHER" id="PTHR11102">
    <property type="entry name" value="SEL-1-LIKE PROTEIN"/>
    <property type="match status" value="1"/>
</dbReference>
<evidence type="ECO:0000256" key="1">
    <source>
        <dbReference type="SAM" id="MobiDB-lite"/>
    </source>
</evidence>
<dbReference type="Proteomes" id="UP001230156">
    <property type="component" value="Unassembled WGS sequence"/>
</dbReference>
<dbReference type="SMART" id="SM00671">
    <property type="entry name" value="SEL1"/>
    <property type="match status" value="3"/>
</dbReference>
<dbReference type="InterPro" id="IPR050767">
    <property type="entry name" value="Sel1_AlgK"/>
</dbReference>
<sequence>MNRKYLPLAIAGGFALVLVVAMAIFLRPATTPVPSQEALAADFAKGMQYERGSGVTADYGQAITWYRKAAEAGYAPAEFALGRLTQAGHGAVRDEKAAAEWFLRAAEHGMAEAQVQLGGDLLTGTGTADGKPDKVEALKWLLLGADAMPDPLSQQVARSTRDALAQSLSPEERSAAEGRANDWRKQHAPPR</sequence>
<organism evidence="2 3">
    <name type="scientific">Dongia sedimenti</name>
    <dbReference type="NCBI Taxonomy" id="3064282"/>
    <lineage>
        <taxon>Bacteria</taxon>
        <taxon>Pseudomonadati</taxon>
        <taxon>Pseudomonadota</taxon>
        <taxon>Alphaproteobacteria</taxon>
        <taxon>Rhodospirillales</taxon>
        <taxon>Dongiaceae</taxon>
        <taxon>Dongia</taxon>
    </lineage>
</organism>
<dbReference type="Gene3D" id="1.25.40.10">
    <property type="entry name" value="Tetratricopeptide repeat domain"/>
    <property type="match status" value="1"/>
</dbReference>
<dbReference type="SUPFAM" id="SSF81901">
    <property type="entry name" value="HCP-like"/>
    <property type="match status" value="1"/>
</dbReference>
<dbReference type="Pfam" id="PF08238">
    <property type="entry name" value="Sel1"/>
    <property type="match status" value="3"/>
</dbReference>